<proteinExistence type="predicted"/>
<organism evidence="1 2">
    <name type="scientific">Sphingobium baderi</name>
    <dbReference type="NCBI Taxonomy" id="1332080"/>
    <lineage>
        <taxon>Bacteria</taxon>
        <taxon>Pseudomonadati</taxon>
        <taxon>Pseudomonadota</taxon>
        <taxon>Alphaproteobacteria</taxon>
        <taxon>Sphingomonadales</taxon>
        <taxon>Sphingomonadaceae</taxon>
        <taxon>Sphingobium</taxon>
    </lineage>
</organism>
<accession>A0A0S3EW97</accession>
<keyword evidence="2" id="KW-1185">Reference proteome</keyword>
<evidence type="ECO:0000313" key="2">
    <source>
        <dbReference type="Proteomes" id="UP000056968"/>
    </source>
</evidence>
<dbReference type="Proteomes" id="UP000056968">
    <property type="component" value="Chromosome"/>
</dbReference>
<name>A0A0S3EW97_9SPHN</name>
<gene>
    <name evidence="1" type="ORF">ATN00_04340</name>
</gene>
<evidence type="ECO:0000313" key="1">
    <source>
        <dbReference type="EMBL" id="ALR19650.1"/>
    </source>
</evidence>
<dbReference type="OrthoDB" id="7595865at2"/>
<dbReference type="AlphaFoldDB" id="A0A0S3EW97"/>
<sequence>MGATDLLDDAQLLFERAQAHKRELNGLLGAGPDLLWNIGRSISPEGQHRAELRINRRAQRRAKPVLADVANNLVHALDHVTAAARKSAGLPNPRNLYFPIERDDDDYAKAIEKKVAIHLDQPWINIFTAAREAHRPYLHYLQLVRILSRESKHWELATGTAGALAVQWFPPGSPQHRIVEMPADHFAANDSYAICEAAEPFPNVGVQIVTNYRVAGEDIEEASLESVLSTSFTFVSGVIATSREYLATLPFPS</sequence>
<dbReference type="RefSeq" id="WP_062062591.1">
    <property type="nucleotide sequence ID" value="NZ_CP013264.1"/>
</dbReference>
<dbReference type="EMBL" id="CP013264">
    <property type="protein sequence ID" value="ALR19650.1"/>
    <property type="molecule type" value="Genomic_DNA"/>
</dbReference>
<dbReference type="KEGG" id="sbd:ATN00_04340"/>
<protein>
    <submittedName>
        <fullName evidence="1">Uncharacterized protein</fullName>
    </submittedName>
</protein>
<reference evidence="1 2" key="1">
    <citation type="submission" date="2015-11" db="EMBL/GenBank/DDBJ databases">
        <title>A Two-component Flavoprotein Monooxygenase System MeaXY Responsible for para-Hydroxylation of 2-Methyl-6-ethylaniline and 2,6-Diethylaniline in Sphingobium baderi DE-13.</title>
        <authorList>
            <person name="Cheng M."/>
            <person name="Meng Q."/>
            <person name="Yang Y."/>
            <person name="Chu C."/>
            <person name="Yan X."/>
            <person name="He J."/>
            <person name="Li S."/>
        </authorList>
    </citation>
    <scope>NUCLEOTIDE SEQUENCE [LARGE SCALE GENOMIC DNA]</scope>
    <source>
        <strain evidence="1 2">DE-13</strain>
    </source>
</reference>